<dbReference type="Gene3D" id="3.10.200.10">
    <property type="entry name" value="Alpha carbonic anhydrase"/>
    <property type="match status" value="1"/>
</dbReference>
<evidence type="ECO:0000256" key="1">
    <source>
        <dbReference type="SAM" id="SignalP"/>
    </source>
</evidence>
<organism evidence="3 4">
    <name type="scientific">Liquidambar formosana</name>
    <name type="common">Formosan gum</name>
    <dbReference type="NCBI Taxonomy" id="63359"/>
    <lineage>
        <taxon>Eukaryota</taxon>
        <taxon>Viridiplantae</taxon>
        <taxon>Streptophyta</taxon>
        <taxon>Embryophyta</taxon>
        <taxon>Tracheophyta</taxon>
        <taxon>Spermatophyta</taxon>
        <taxon>Magnoliopsida</taxon>
        <taxon>eudicotyledons</taxon>
        <taxon>Gunneridae</taxon>
        <taxon>Pentapetalae</taxon>
        <taxon>Saxifragales</taxon>
        <taxon>Altingiaceae</taxon>
        <taxon>Liquidambar</taxon>
    </lineage>
</organism>
<dbReference type="PANTHER" id="PTHR18952">
    <property type="entry name" value="CARBONIC ANHYDRASE"/>
    <property type="match status" value="1"/>
</dbReference>
<proteinExistence type="predicted"/>
<dbReference type="GO" id="GO:0004089">
    <property type="term" value="F:carbonate dehydratase activity"/>
    <property type="evidence" value="ECO:0007669"/>
    <property type="project" value="InterPro"/>
</dbReference>
<name>A0AAP0S397_LIQFO</name>
<dbReference type="SUPFAM" id="SSF51069">
    <property type="entry name" value="Carbonic anhydrase"/>
    <property type="match status" value="1"/>
</dbReference>
<dbReference type="GO" id="GO:0006730">
    <property type="term" value="P:one-carbon metabolic process"/>
    <property type="evidence" value="ECO:0007669"/>
    <property type="project" value="TreeGrafter"/>
</dbReference>
<gene>
    <name evidence="3" type="ORF">L1049_008173</name>
</gene>
<dbReference type="InterPro" id="IPR023561">
    <property type="entry name" value="Carbonic_anhydrase_a-class"/>
</dbReference>
<feature type="chain" id="PRO_5043020964" description="Alpha-carbonic anhydrase domain-containing protein" evidence="1">
    <location>
        <begin position="23"/>
        <end position="273"/>
    </location>
</feature>
<keyword evidence="4" id="KW-1185">Reference proteome</keyword>
<keyword evidence="1" id="KW-0732">Signal</keyword>
<evidence type="ECO:0000313" key="4">
    <source>
        <dbReference type="Proteomes" id="UP001415857"/>
    </source>
</evidence>
<dbReference type="PROSITE" id="PS51144">
    <property type="entry name" value="ALPHA_CA_2"/>
    <property type="match status" value="1"/>
</dbReference>
<reference evidence="3 4" key="1">
    <citation type="journal article" date="2024" name="Plant J.">
        <title>Genome sequences and population genomics reveal climatic adaptation and genomic divergence between two closely related sweetgum species.</title>
        <authorList>
            <person name="Xu W.Q."/>
            <person name="Ren C.Q."/>
            <person name="Zhang X.Y."/>
            <person name="Comes H.P."/>
            <person name="Liu X.H."/>
            <person name="Li Y.G."/>
            <person name="Kettle C.J."/>
            <person name="Jalonen R."/>
            <person name="Gaisberger H."/>
            <person name="Ma Y.Z."/>
            <person name="Qiu Y.X."/>
        </authorList>
    </citation>
    <scope>NUCLEOTIDE SEQUENCE [LARGE SCALE GENOMIC DNA]</scope>
    <source>
        <strain evidence="3">Hangzhou</strain>
    </source>
</reference>
<dbReference type="Proteomes" id="UP001415857">
    <property type="component" value="Unassembled WGS sequence"/>
</dbReference>
<dbReference type="CDD" id="cd03124">
    <property type="entry name" value="alpha_CA_prokaryotic_like"/>
    <property type="match status" value="1"/>
</dbReference>
<evidence type="ECO:0000259" key="2">
    <source>
        <dbReference type="PROSITE" id="PS51144"/>
    </source>
</evidence>
<dbReference type="AlphaFoldDB" id="A0AAP0S397"/>
<dbReference type="InterPro" id="IPR001148">
    <property type="entry name" value="CA_dom"/>
</dbReference>
<comment type="caution">
    <text evidence="3">The sequence shown here is derived from an EMBL/GenBank/DDBJ whole genome shotgun (WGS) entry which is preliminary data.</text>
</comment>
<dbReference type="SMART" id="SM01057">
    <property type="entry name" value="Carb_anhydrase"/>
    <property type="match status" value="1"/>
</dbReference>
<dbReference type="EMBL" id="JBBPBK010000002">
    <property type="protein sequence ID" value="KAK9290010.1"/>
    <property type="molecule type" value="Genomic_DNA"/>
</dbReference>
<protein>
    <recommendedName>
        <fullName evidence="2">Alpha-carbonic anhydrase domain-containing protein</fullName>
    </recommendedName>
</protein>
<dbReference type="Pfam" id="PF00194">
    <property type="entry name" value="Carb_anhydrase"/>
    <property type="match status" value="1"/>
</dbReference>
<feature type="signal peptide" evidence="1">
    <location>
        <begin position="1"/>
        <end position="22"/>
    </location>
</feature>
<evidence type="ECO:0000313" key="3">
    <source>
        <dbReference type="EMBL" id="KAK9290010.1"/>
    </source>
</evidence>
<sequence length="273" mass="30475">MAAARIPFFVLAFAFLLGTALATTLDQHESIKFTYSGATYPDKWGTLSPQFSACSNGKSQSPVNIVKKEAVIDHNLKPLGRHYNPANATLVNHGVNIGVTYDRNVGVMTVDGKNYTLKQMHWHSPSEHHINGVQYPAELHQVHMADDGNFSVVSVLYRYGNADPFISKLMGKLKELAKEACLEHEQAQIPLGIMNVKHIKRNTRKYYRYVGSLTTPPCTEHIIWNVLGKVRSISKEQVAALTAPLEAACKNNSRPIQALNGRHIQLYDELRNN</sequence>
<dbReference type="InterPro" id="IPR041891">
    <property type="entry name" value="Alpha_CA_prokaryot-like"/>
</dbReference>
<feature type="domain" description="Alpha-carbonic anhydrase" evidence="2">
    <location>
        <begin position="31"/>
        <end position="268"/>
    </location>
</feature>
<accession>A0AAP0S397</accession>
<dbReference type="GO" id="GO:0008270">
    <property type="term" value="F:zinc ion binding"/>
    <property type="evidence" value="ECO:0007669"/>
    <property type="project" value="InterPro"/>
</dbReference>
<dbReference type="InterPro" id="IPR036398">
    <property type="entry name" value="CA_dom_sf"/>
</dbReference>
<dbReference type="PANTHER" id="PTHR18952:SF236">
    <property type="entry name" value="ALPHA CARBONIC ANHYDRASE 1, CHLOROPLASTIC"/>
    <property type="match status" value="1"/>
</dbReference>